<gene>
    <name evidence="5" type="ORF">GSLYS_00006288001</name>
</gene>
<keyword evidence="2" id="KW-0812">Transmembrane</keyword>
<proteinExistence type="predicted"/>
<feature type="domain" description="EGF-like" evidence="4">
    <location>
        <begin position="578"/>
        <end position="619"/>
    </location>
</feature>
<evidence type="ECO:0000256" key="1">
    <source>
        <dbReference type="SAM" id="MobiDB-lite"/>
    </source>
</evidence>
<dbReference type="AlphaFoldDB" id="A0AAV2HFW6"/>
<name>A0AAV2HFW6_LYMST</name>
<evidence type="ECO:0000256" key="3">
    <source>
        <dbReference type="SAM" id="SignalP"/>
    </source>
</evidence>
<feature type="signal peptide" evidence="3">
    <location>
        <begin position="1"/>
        <end position="24"/>
    </location>
</feature>
<dbReference type="InterPro" id="IPR000742">
    <property type="entry name" value="EGF"/>
</dbReference>
<feature type="domain" description="EGF-like" evidence="4">
    <location>
        <begin position="535"/>
        <end position="567"/>
    </location>
</feature>
<feature type="transmembrane region" description="Helical" evidence="2">
    <location>
        <begin position="627"/>
        <end position="652"/>
    </location>
</feature>
<feature type="domain" description="EGF-like" evidence="4">
    <location>
        <begin position="441"/>
        <end position="473"/>
    </location>
</feature>
<comment type="caution">
    <text evidence="5">The sequence shown here is derived from an EMBL/GenBank/DDBJ whole genome shotgun (WGS) entry which is preliminary data.</text>
</comment>
<reference evidence="5 6" key="1">
    <citation type="submission" date="2024-04" db="EMBL/GenBank/DDBJ databases">
        <authorList>
            <consortium name="Genoscope - CEA"/>
            <person name="William W."/>
        </authorList>
    </citation>
    <scope>NUCLEOTIDE SEQUENCE [LARGE SCALE GENOMIC DNA]</scope>
</reference>
<evidence type="ECO:0000313" key="6">
    <source>
        <dbReference type="Proteomes" id="UP001497497"/>
    </source>
</evidence>
<feature type="region of interest" description="Disordered" evidence="1">
    <location>
        <begin position="768"/>
        <end position="787"/>
    </location>
</feature>
<dbReference type="Gene3D" id="2.60.120.260">
    <property type="entry name" value="Galactose-binding domain-like"/>
    <property type="match status" value="1"/>
</dbReference>
<dbReference type="EMBL" id="CAXITT010000109">
    <property type="protein sequence ID" value="CAL1532209.1"/>
    <property type="molecule type" value="Genomic_DNA"/>
</dbReference>
<organism evidence="5 6">
    <name type="scientific">Lymnaea stagnalis</name>
    <name type="common">Great pond snail</name>
    <name type="synonym">Helix stagnalis</name>
    <dbReference type="NCBI Taxonomy" id="6523"/>
    <lineage>
        <taxon>Eukaryota</taxon>
        <taxon>Metazoa</taxon>
        <taxon>Spiralia</taxon>
        <taxon>Lophotrochozoa</taxon>
        <taxon>Mollusca</taxon>
        <taxon>Gastropoda</taxon>
        <taxon>Heterobranchia</taxon>
        <taxon>Euthyneura</taxon>
        <taxon>Panpulmonata</taxon>
        <taxon>Hygrophila</taxon>
        <taxon>Lymnaeoidea</taxon>
        <taxon>Lymnaeidae</taxon>
        <taxon>Lymnaea</taxon>
    </lineage>
</organism>
<dbReference type="Gene3D" id="2.170.300.10">
    <property type="entry name" value="Tie2 ligand-binding domain superfamily"/>
    <property type="match status" value="1"/>
</dbReference>
<keyword evidence="2" id="KW-1133">Transmembrane helix</keyword>
<dbReference type="InterPro" id="IPR052108">
    <property type="entry name" value="MEGF/SIB"/>
</dbReference>
<evidence type="ECO:0000313" key="5">
    <source>
        <dbReference type="EMBL" id="CAL1532209.1"/>
    </source>
</evidence>
<dbReference type="SUPFAM" id="SSF49785">
    <property type="entry name" value="Galactose-binding domain-like"/>
    <property type="match status" value="1"/>
</dbReference>
<dbReference type="Proteomes" id="UP001497497">
    <property type="component" value="Unassembled WGS sequence"/>
</dbReference>
<accession>A0AAV2HFW6</accession>
<dbReference type="PANTHER" id="PTHR24035:SF109">
    <property type="entry name" value="PROTEIN DRAPER"/>
    <property type="match status" value="1"/>
</dbReference>
<dbReference type="InterPro" id="IPR008979">
    <property type="entry name" value="Galactose-bd-like_sf"/>
</dbReference>
<sequence>MNWKSTGLIMVVFIHSLMTRRCDTQNANCVGGWFGSVCQYKCHCANQIDCLDDGSCPDGITCDSGWFGPACQYADVAKQDMLTSPADVHGFLTDGDDETCETFQSSMIITFSWNTSFFFSWIRLRYIPLPGKSPRFVVALTGQNSGSILTCANDRIVQMGNTSDVACDLTTPVQQIILTAIDLQALCTVHVSGGRNIALKQDALQSSNYVGDPINVVDGNTNNEFNQGSCSQTNPYDDSNPTWTLLFRSPQIVYKYVIYNRNDMIEMLRLFILRSFDFYDDEIFTYSDMEDPKLVYSVMPSSPMSVARVNITATEYTYYYYAIVLSLCEVEIYGDSDCPFGYYGRECNNTCNCAVEGEVCIVSTGGCPSGCATGYIGEDCSEVCGPTLYGKDCQMHCSQTCPDQLCHHETGYCNDCPLGKTGVYCHEDCSPGWFGANCSNRCSLNCGGDGACSVSDGVCVSGCKDGYSGLMCDTDCQLGWYGQNCSKKCSANCGGDGSCGKGNGTCSLGCLSGYTGNTCTTACTSGSFGENCASTCSVTCGGDGSCSAQSGSCLHGCKDGYTGSLCNAVCPPRYYGPSCGHECSEFCVVDNFTGPGVCHHVSGSCLLGCQDGYEGTSCSDEKNQGEVTLIGLSCGLGLAGVVIIILTVLLCLKSRNERTRKSVYDDMHGREVDEQPYETFTAIAGTGGSNRDVGNELGIQSPTHNTDGIGGLSNGVYEDTTFQNHPDFTTYMCPDESAPLPAPRKLNNNNRASVPAAVPTNGVTHTTATTARATDSIKSHTGPVYTNSETERTKYLESYS</sequence>
<keyword evidence="2" id="KW-0472">Membrane</keyword>
<evidence type="ECO:0000259" key="4">
    <source>
        <dbReference type="SMART" id="SM00181"/>
    </source>
</evidence>
<feature type="domain" description="EGF-like" evidence="4">
    <location>
        <begin position="396"/>
        <end position="439"/>
    </location>
</feature>
<evidence type="ECO:0000256" key="2">
    <source>
        <dbReference type="SAM" id="Phobius"/>
    </source>
</evidence>
<protein>
    <recommendedName>
        <fullName evidence="4">EGF-like domain-containing protein</fullName>
    </recommendedName>
</protein>
<dbReference type="SMART" id="SM00181">
    <property type="entry name" value="EGF"/>
    <property type="match status" value="6"/>
</dbReference>
<feature type="chain" id="PRO_5043696420" description="EGF-like domain-containing protein" evidence="3">
    <location>
        <begin position="25"/>
        <end position="800"/>
    </location>
</feature>
<keyword evidence="3" id="KW-0732">Signal</keyword>
<feature type="domain" description="EGF-like" evidence="4">
    <location>
        <begin position="346"/>
        <end position="381"/>
    </location>
</feature>
<keyword evidence="6" id="KW-1185">Reference proteome</keyword>
<dbReference type="PANTHER" id="PTHR24035">
    <property type="entry name" value="MULTIPLE EPIDERMAL GROWTH FACTOR-LIKE DOMAINS PROTEIN"/>
    <property type="match status" value="1"/>
</dbReference>
<feature type="domain" description="EGF-like" evidence="4">
    <location>
        <begin position="488"/>
        <end position="520"/>
    </location>
</feature>